<dbReference type="UniPathway" id="UPA00232"/>
<dbReference type="GO" id="GO:0006744">
    <property type="term" value="P:ubiquinone biosynthetic process"/>
    <property type="evidence" value="ECO:0007669"/>
    <property type="project" value="UniProtKB-UniPathway"/>
</dbReference>
<organism evidence="11 12">
    <name type="scientific">Falsigemmobacter faecalis</name>
    <dbReference type="NCBI Taxonomy" id="2488730"/>
    <lineage>
        <taxon>Bacteria</taxon>
        <taxon>Pseudomonadati</taxon>
        <taxon>Pseudomonadota</taxon>
        <taxon>Alphaproteobacteria</taxon>
        <taxon>Rhodobacterales</taxon>
        <taxon>Paracoccaceae</taxon>
        <taxon>Falsigemmobacter</taxon>
    </lineage>
</organism>
<keyword evidence="6 9" id="KW-0812">Transmembrane</keyword>
<reference evidence="11 12" key="1">
    <citation type="submission" date="2018-11" db="EMBL/GenBank/DDBJ databases">
        <title>Gemmobacter sp. nov., YIM 102744-1 draft genome.</title>
        <authorList>
            <person name="Li G."/>
            <person name="Jiang Y."/>
        </authorList>
    </citation>
    <scope>NUCLEOTIDE SEQUENCE [LARGE SCALE GENOMIC DNA]</scope>
    <source>
        <strain evidence="11 12">YIM 102744-1</strain>
    </source>
</reference>
<evidence type="ECO:0000256" key="6">
    <source>
        <dbReference type="ARBA" id="ARBA00022692"/>
    </source>
</evidence>
<evidence type="ECO:0000256" key="9">
    <source>
        <dbReference type="SAM" id="Phobius"/>
    </source>
</evidence>
<dbReference type="AlphaFoldDB" id="A0A3P3DQX6"/>
<name>A0A3P3DQX6_9RHOB</name>
<dbReference type="PANTHER" id="PTHR10566:SF113">
    <property type="entry name" value="PROTEIN ACTIVITY OF BC1 COMPLEX KINASE 7, CHLOROPLASTIC"/>
    <property type="match status" value="1"/>
</dbReference>
<dbReference type="PANTHER" id="PTHR10566">
    <property type="entry name" value="CHAPERONE-ACTIVITY OF BC1 COMPLEX CABC1 -RELATED"/>
    <property type="match status" value="1"/>
</dbReference>
<keyword evidence="12" id="KW-1185">Reference proteome</keyword>
<dbReference type="InterPro" id="IPR050154">
    <property type="entry name" value="UbiB_kinase"/>
</dbReference>
<keyword evidence="3" id="KW-1003">Cell membrane</keyword>
<dbReference type="Proteomes" id="UP000282125">
    <property type="component" value="Unassembled WGS sequence"/>
</dbReference>
<keyword evidence="4" id="KW-0997">Cell inner membrane</keyword>
<dbReference type="Pfam" id="PF03109">
    <property type="entry name" value="ABC1"/>
    <property type="match status" value="1"/>
</dbReference>
<keyword evidence="8 9" id="KW-0472">Membrane</keyword>
<evidence type="ECO:0000256" key="2">
    <source>
        <dbReference type="ARBA" id="ARBA00009670"/>
    </source>
</evidence>
<evidence type="ECO:0000256" key="4">
    <source>
        <dbReference type="ARBA" id="ARBA00022519"/>
    </source>
</evidence>
<dbReference type="InterPro" id="IPR004147">
    <property type="entry name" value="ABC1_dom"/>
</dbReference>
<evidence type="ECO:0000256" key="3">
    <source>
        <dbReference type="ARBA" id="ARBA00022475"/>
    </source>
</evidence>
<dbReference type="RefSeq" id="WP_124964054.1">
    <property type="nucleotide sequence ID" value="NZ_RRAZ01000006.1"/>
</dbReference>
<dbReference type="EMBL" id="RRAZ01000006">
    <property type="protein sequence ID" value="RRH76667.1"/>
    <property type="molecule type" value="Genomic_DNA"/>
</dbReference>
<protein>
    <submittedName>
        <fullName evidence="11">2-polyprenylphenol 6-hydroxylase</fullName>
    </submittedName>
</protein>
<feature type="transmembrane region" description="Helical" evidence="9">
    <location>
        <begin position="492"/>
        <end position="513"/>
    </location>
</feature>
<comment type="caution">
    <text evidence="11">The sequence shown here is derived from an EMBL/GenBank/DDBJ whole genome shotgun (WGS) entry which is preliminary data.</text>
</comment>
<comment type="pathway">
    <text evidence="1">Cofactor biosynthesis; ubiquinone biosynthesis [regulation].</text>
</comment>
<keyword evidence="7 9" id="KW-1133">Transmembrane helix</keyword>
<evidence type="ECO:0000313" key="11">
    <source>
        <dbReference type="EMBL" id="RRH76667.1"/>
    </source>
</evidence>
<gene>
    <name evidence="11" type="primary">ubiB</name>
    <name evidence="11" type="ORF">EG244_05735</name>
</gene>
<accession>A0A3P3DQX6</accession>
<evidence type="ECO:0000256" key="7">
    <source>
        <dbReference type="ARBA" id="ARBA00022989"/>
    </source>
</evidence>
<dbReference type="InterPro" id="IPR011009">
    <property type="entry name" value="Kinase-like_dom_sf"/>
</dbReference>
<evidence type="ECO:0000256" key="8">
    <source>
        <dbReference type="ARBA" id="ARBA00023136"/>
    </source>
</evidence>
<dbReference type="SUPFAM" id="SSF56112">
    <property type="entry name" value="Protein kinase-like (PK-like)"/>
    <property type="match status" value="1"/>
</dbReference>
<proteinExistence type="inferred from homology"/>
<evidence type="ECO:0000313" key="12">
    <source>
        <dbReference type="Proteomes" id="UP000282125"/>
    </source>
</evidence>
<evidence type="ECO:0000256" key="1">
    <source>
        <dbReference type="ARBA" id="ARBA00005020"/>
    </source>
</evidence>
<sequence length="516" mass="57396">MRGPHNIWRLIRTAATMERTGAASVLLEAVEAPPALRMAARLLGWPFKWLGLKGDESLPPATRAITALGPAYIKFGQILSTRPDVVGPELAQQLKMLQDRLPPFPTAEARRIIGIDLGVSVEETFSEFSEPVAAASIAQVHRARLRETGQEVAVKVLRPGIAKAFRKDIDAFYLAATWMERLAPFSRRLRPTDVVAHFDSVVQAELDLRLESAAAAEFAANTGKDAGFRVPRPIWELSARQVMTLDWVEGMSLADTASIDAAGLDRQALAARVLQLFLSHALRDGYFHADMHQGNLKVDLQGEIIAYDFGIMGRLDEYTRRVYAEILFGFIKRDYRRVAEVHFEAGYVPADRDIDEFASALRVVGEPIFGMDATRISMARLLAYLFEVTERFGMETRTELILLQRTMVVVEGVARTLDPHINIWDVARPVVEDYIRSSIGPKAVVRDLMRTARVLSRFGPRLPAMADAALRRQAAEEERRFAPPRRPRNSGFMQMMGGGTLALAGVALGVCFAKFL</sequence>
<comment type="similarity">
    <text evidence="2">Belongs to the protein kinase superfamily. ADCK protein kinase family.</text>
</comment>
<evidence type="ECO:0000259" key="10">
    <source>
        <dbReference type="Pfam" id="PF03109"/>
    </source>
</evidence>
<evidence type="ECO:0000256" key="5">
    <source>
        <dbReference type="ARBA" id="ARBA00022688"/>
    </source>
</evidence>
<keyword evidence="5" id="KW-0831">Ubiquinone biosynthesis</keyword>
<dbReference type="InterPro" id="IPR010232">
    <property type="entry name" value="UbiB"/>
</dbReference>
<dbReference type="OrthoDB" id="9795390at2"/>
<dbReference type="NCBIfam" id="TIGR01982">
    <property type="entry name" value="UbiB"/>
    <property type="match status" value="1"/>
</dbReference>
<feature type="domain" description="ABC1 atypical kinase-like" evidence="10">
    <location>
        <begin position="97"/>
        <end position="342"/>
    </location>
</feature>